<protein>
    <submittedName>
        <fullName evidence="4">Fic family protein</fullName>
    </submittedName>
</protein>
<dbReference type="PANTHER" id="PTHR13504:SF38">
    <property type="entry name" value="FIDO DOMAIN-CONTAINING PROTEIN"/>
    <property type="match status" value="1"/>
</dbReference>
<sequence>MGTDSPLLVPAVDHEPDYWVADNTGMLSRRAMADASGPYERTITPTIAELSLQFPADLVADMEEAAAALSSFDQYARTRLGHDNPTLGPMNSILLRTESASSSQIENLTVSARQLALAQIDESTAGNANVVVANVRTMEAALRLADHLDSAALLEMHRVLLSGQRGDKPHAGRYREQLVWVGASAASPRGAAHIAPHHARVPAAIDDLVTFMARLDLPVVAQAAIAHAQFETIHPFTDGNGRTGRALVHALMRAKGLVTSTTAPISAGLLVDTDAYTSALTAYRRGDARPIVEQFAGASRFAAVSGSRLVDALVAQIDAGRAALDELGLRSQAGAWKVLPALIAQPVVNGRYLQDRLGMNPVAAQRSLDQLARAGVLVERTGMRRNRVWQHPGVVSVLDDFAAGLRRS</sequence>
<evidence type="ECO:0000256" key="2">
    <source>
        <dbReference type="PIRSR" id="PIRSR640198-2"/>
    </source>
</evidence>
<keyword evidence="2" id="KW-0067">ATP-binding</keyword>
<evidence type="ECO:0000259" key="3">
    <source>
        <dbReference type="PROSITE" id="PS51459"/>
    </source>
</evidence>
<feature type="binding site" evidence="2">
    <location>
        <begin position="238"/>
        <end position="245"/>
    </location>
    <ligand>
        <name>ATP</name>
        <dbReference type="ChEBI" id="CHEBI:30616"/>
    </ligand>
</feature>
<feature type="domain" description="Fido" evidence="3">
    <location>
        <begin position="148"/>
        <end position="297"/>
    </location>
</feature>
<feature type="active site" evidence="1">
    <location>
        <position position="234"/>
    </location>
</feature>
<accession>A0A1I2I194</accession>
<evidence type="ECO:0000256" key="1">
    <source>
        <dbReference type="PIRSR" id="PIRSR640198-1"/>
    </source>
</evidence>
<dbReference type="STRING" id="285351.SAMN04488035_2626"/>
<gene>
    <name evidence="4" type="ORF">SAMN04488035_2626</name>
</gene>
<dbReference type="InterPro" id="IPR040198">
    <property type="entry name" value="Fido_containing"/>
</dbReference>
<dbReference type="InterPro" id="IPR003812">
    <property type="entry name" value="Fido"/>
</dbReference>
<evidence type="ECO:0000313" key="4">
    <source>
        <dbReference type="EMBL" id="SFF35423.1"/>
    </source>
</evidence>
<dbReference type="GO" id="GO:0005524">
    <property type="term" value="F:ATP binding"/>
    <property type="evidence" value="ECO:0007669"/>
    <property type="project" value="UniProtKB-KW"/>
</dbReference>
<reference evidence="5" key="1">
    <citation type="submission" date="2016-10" db="EMBL/GenBank/DDBJ databases">
        <authorList>
            <person name="Varghese N."/>
            <person name="Submissions S."/>
        </authorList>
    </citation>
    <scope>NUCLEOTIDE SEQUENCE [LARGE SCALE GENOMIC DNA]</scope>
    <source>
        <strain evidence="5">DSM 19083</strain>
    </source>
</reference>
<dbReference type="EMBL" id="FONZ01000006">
    <property type="protein sequence ID" value="SFF35423.1"/>
    <property type="molecule type" value="Genomic_DNA"/>
</dbReference>
<keyword evidence="2" id="KW-0547">Nucleotide-binding</keyword>
<dbReference type="SUPFAM" id="SSF140931">
    <property type="entry name" value="Fic-like"/>
    <property type="match status" value="1"/>
</dbReference>
<dbReference type="PROSITE" id="PS51459">
    <property type="entry name" value="FIDO"/>
    <property type="match status" value="1"/>
</dbReference>
<dbReference type="Pfam" id="PF02661">
    <property type="entry name" value="Fic"/>
    <property type="match status" value="1"/>
</dbReference>
<name>A0A1I2I194_9MICO</name>
<organism evidence="4 5">
    <name type="scientific">Flavimobilis marinus</name>
    <dbReference type="NCBI Taxonomy" id="285351"/>
    <lineage>
        <taxon>Bacteria</taxon>
        <taxon>Bacillati</taxon>
        <taxon>Actinomycetota</taxon>
        <taxon>Actinomycetes</taxon>
        <taxon>Micrococcales</taxon>
        <taxon>Jonesiaceae</taxon>
        <taxon>Flavimobilis</taxon>
    </lineage>
</organism>
<dbReference type="RefSeq" id="WP_093379679.1">
    <property type="nucleotide sequence ID" value="NZ_BNAN01000001.1"/>
</dbReference>
<dbReference type="OrthoDB" id="9813719at2"/>
<dbReference type="PANTHER" id="PTHR13504">
    <property type="entry name" value="FIDO DOMAIN-CONTAINING PROTEIN DDB_G0283145"/>
    <property type="match status" value="1"/>
</dbReference>
<dbReference type="InterPro" id="IPR036597">
    <property type="entry name" value="Fido-like_dom_sf"/>
</dbReference>
<keyword evidence="5" id="KW-1185">Reference proteome</keyword>
<dbReference type="Gene3D" id="1.10.3290.10">
    <property type="entry name" value="Fido-like domain"/>
    <property type="match status" value="1"/>
</dbReference>
<feature type="binding site" evidence="2">
    <location>
        <begin position="181"/>
        <end position="193"/>
    </location>
    <ligand>
        <name>ATP</name>
        <dbReference type="ChEBI" id="CHEBI:30616"/>
    </ligand>
</feature>
<evidence type="ECO:0000313" key="5">
    <source>
        <dbReference type="Proteomes" id="UP000198520"/>
    </source>
</evidence>
<dbReference type="Proteomes" id="UP000198520">
    <property type="component" value="Unassembled WGS sequence"/>
</dbReference>
<proteinExistence type="predicted"/>
<dbReference type="AlphaFoldDB" id="A0A1I2I194"/>